<evidence type="ECO:0000256" key="6">
    <source>
        <dbReference type="ARBA" id="ARBA00023157"/>
    </source>
</evidence>
<organism evidence="12 13">
    <name type="scientific">Diabrotica balteata</name>
    <name type="common">Banded cucumber beetle</name>
    <dbReference type="NCBI Taxonomy" id="107213"/>
    <lineage>
        <taxon>Eukaryota</taxon>
        <taxon>Metazoa</taxon>
        <taxon>Ecdysozoa</taxon>
        <taxon>Arthropoda</taxon>
        <taxon>Hexapoda</taxon>
        <taxon>Insecta</taxon>
        <taxon>Pterygota</taxon>
        <taxon>Neoptera</taxon>
        <taxon>Endopterygota</taxon>
        <taxon>Coleoptera</taxon>
        <taxon>Polyphaga</taxon>
        <taxon>Cucujiformia</taxon>
        <taxon>Chrysomeloidea</taxon>
        <taxon>Chrysomelidae</taxon>
        <taxon>Galerucinae</taxon>
        <taxon>Diabroticina</taxon>
        <taxon>Diabroticites</taxon>
        <taxon>Diabrotica</taxon>
    </lineage>
</organism>
<proteinExistence type="inferred from homology"/>
<gene>
    <name evidence="12" type="ORF">DIABBA_LOCUS1238</name>
</gene>
<dbReference type="GO" id="GO:0071555">
    <property type="term" value="P:cell wall organization"/>
    <property type="evidence" value="ECO:0007669"/>
    <property type="project" value="UniProtKB-KW"/>
</dbReference>
<keyword evidence="5 10" id="KW-0378">Hydrolase</keyword>
<name>A0A9N9X6Z3_DIABA</name>
<evidence type="ECO:0000313" key="13">
    <source>
        <dbReference type="Proteomes" id="UP001153709"/>
    </source>
</evidence>
<evidence type="ECO:0000313" key="12">
    <source>
        <dbReference type="EMBL" id="CAG9827215.1"/>
    </source>
</evidence>
<evidence type="ECO:0000256" key="11">
    <source>
        <dbReference type="SAM" id="SignalP"/>
    </source>
</evidence>
<dbReference type="OrthoDB" id="6709892at2759"/>
<evidence type="ECO:0000256" key="5">
    <source>
        <dbReference type="ARBA" id="ARBA00022801"/>
    </source>
</evidence>
<dbReference type="InterPro" id="IPR000743">
    <property type="entry name" value="Glyco_hydro_28"/>
</dbReference>
<keyword evidence="13" id="KW-1185">Reference proteome</keyword>
<protein>
    <recommendedName>
        <fullName evidence="2">endo-polygalacturonase</fullName>
        <ecNumber evidence="2">3.2.1.15</ecNumber>
    </recommendedName>
</protein>
<dbReference type="GO" id="GO:0005576">
    <property type="term" value="C:extracellular region"/>
    <property type="evidence" value="ECO:0007669"/>
    <property type="project" value="TreeGrafter"/>
</dbReference>
<dbReference type="AlphaFoldDB" id="A0A9N9X6Z3"/>
<keyword evidence="6" id="KW-1015">Disulfide bond</keyword>
<dbReference type="SMART" id="SM00710">
    <property type="entry name" value="PbH1"/>
    <property type="match status" value="4"/>
</dbReference>
<dbReference type="Gene3D" id="2.160.20.10">
    <property type="entry name" value="Single-stranded right-handed beta-helix, Pectin lyase-like"/>
    <property type="match status" value="1"/>
</dbReference>
<keyword evidence="3 11" id="KW-0732">Signal</keyword>
<evidence type="ECO:0000256" key="3">
    <source>
        <dbReference type="ARBA" id="ARBA00022729"/>
    </source>
</evidence>
<feature type="signal peptide" evidence="11">
    <location>
        <begin position="1"/>
        <end position="18"/>
    </location>
</feature>
<dbReference type="GO" id="GO:0045490">
    <property type="term" value="P:pectin catabolic process"/>
    <property type="evidence" value="ECO:0007669"/>
    <property type="project" value="TreeGrafter"/>
</dbReference>
<dbReference type="EMBL" id="OU898276">
    <property type="protein sequence ID" value="CAG9827215.1"/>
    <property type="molecule type" value="Genomic_DNA"/>
</dbReference>
<dbReference type="SUPFAM" id="SSF51126">
    <property type="entry name" value="Pectin lyase-like"/>
    <property type="match status" value="1"/>
</dbReference>
<dbReference type="PANTHER" id="PTHR31884">
    <property type="entry name" value="POLYGALACTURONASE"/>
    <property type="match status" value="1"/>
</dbReference>
<evidence type="ECO:0000256" key="9">
    <source>
        <dbReference type="ARBA" id="ARBA00034074"/>
    </source>
</evidence>
<dbReference type="PANTHER" id="PTHR31884:SF1">
    <property type="entry name" value="POLYGALACTURONASE"/>
    <property type="match status" value="1"/>
</dbReference>
<accession>A0A9N9X6Z3</accession>
<evidence type="ECO:0000256" key="4">
    <source>
        <dbReference type="ARBA" id="ARBA00022737"/>
    </source>
</evidence>
<comment type="similarity">
    <text evidence="1 10">Belongs to the glycosyl hydrolase 28 family.</text>
</comment>
<dbReference type="EC" id="3.2.1.15" evidence="2"/>
<sequence length="363" mass="39631">MKALQLFFVLILCSTTRALNATASCTIDRYEHVDSVVSQCKSITVESFAVPAGQTLKLHLQAGTTLTFNGNIAFAYKEWDGPLMWIKGDGITVQGTNSHLLNGRGELWWDGHGDHSNKKKPQFMIIQASGNSVFKNIKVKNCPHTCIGISDSHDITLQQWTIDNKDGDTKGGANTDGFDIARSYKVTIKDSTVINQDDCICVNQGQHLLFTNLHCIGGHGLSIAAGLYSTYEMNTVYNVTFTNSILENSRNAIHIKTIPDANKKGEITSITYDNIKLIGISYYAINVQEDYSNDGSTGHPLGNIPVKDLKINNIYGTMSGSYAVKVYILCGSGGCSNWKWSNINISGAARSNSCNFTPNGFSC</sequence>
<dbReference type="InterPro" id="IPR011050">
    <property type="entry name" value="Pectin_lyase_fold/virulence"/>
</dbReference>
<dbReference type="InterPro" id="IPR050434">
    <property type="entry name" value="Glycosyl_hydrlase_28"/>
</dbReference>
<evidence type="ECO:0000256" key="8">
    <source>
        <dbReference type="ARBA" id="ARBA00023316"/>
    </source>
</evidence>
<feature type="chain" id="PRO_5040309605" description="endo-polygalacturonase" evidence="11">
    <location>
        <begin position="19"/>
        <end position="363"/>
    </location>
</feature>
<keyword evidence="7 10" id="KW-0326">Glycosidase</keyword>
<evidence type="ECO:0000256" key="7">
    <source>
        <dbReference type="ARBA" id="ARBA00023295"/>
    </source>
</evidence>
<dbReference type="Pfam" id="PF00295">
    <property type="entry name" value="Glyco_hydro_28"/>
    <property type="match status" value="1"/>
</dbReference>
<keyword evidence="8" id="KW-0961">Cell wall biogenesis/degradation</keyword>
<comment type="catalytic activity">
    <reaction evidence="9">
        <text>(1,4-alpha-D-galacturonosyl)n+m + H2O = (1,4-alpha-D-galacturonosyl)n + (1,4-alpha-D-galacturonosyl)m.</text>
        <dbReference type="EC" id="3.2.1.15"/>
    </reaction>
</comment>
<keyword evidence="4" id="KW-0677">Repeat</keyword>
<dbReference type="InterPro" id="IPR006626">
    <property type="entry name" value="PbH1"/>
</dbReference>
<dbReference type="Proteomes" id="UP001153709">
    <property type="component" value="Chromosome 1"/>
</dbReference>
<evidence type="ECO:0000256" key="1">
    <source>
        <dbReference type="ARBA" id="ARBA00008834"/>
    </source>
</evidence>
<dbReference type="InterPro" id="IPR012334">
    <property type="entry name" value="Pectin_lyas_fold"/>
</dbReference>
<evidence type="ECO:0000256" key="10">
    <source>
        <dbReference type="RuleBase" id="RU361169"/>
    </source>
</evidence>
<dbReference type="GO" id="GO:0004650">
    <property type="term" value="F:polygalacturonase activity"/>
    <property type="evidence" value="ECO:0007669"/>
    <property type="project" value="UniProtKB-EC"/>
</dbReference>
<reference evidence="12" key="1">
    <citation type="submission" date="2022-01" db="EMBL/GenBank/DDBJ databases">
        <authorList>
            <person name="King R."/>
        </authorList>
    </citation>
    <scope>NUCLEOTIDE SEQUENCE</scope>
</reference>
<evidence type="ECO:0000256" key="2">
    <source>
        <dbReference type="ARBA" id="ARBA00012736"/>
    </source>
</evidence>